<dbReference type="GO" id="GO:0005829">
    <property type="term" value="C:cytosol"/>
    <property type="evidence" value="ECO:0007669"/>
    <property type="project" value="TreeGrafter"/>
</dbReference>
<evidence type="ECO:0000259" key="1">
    <source>
        <dbReference type="PROSITE" id="PS51192"/>
    </source>
</evidence>
<evidence type="ECO:0000313" key="3">
    <source>
        <dbReference type="Proteomes" id="UP001163046"/>
    </source>
</evidence>
<dbReference type="InterPro" id="IPR006935">
    <property type="entry name" value="Helicase/UvrB_N"/>
</dbReference>
<dbReference type="SMART" id="SM00487">
    <property type="entry name" value="DEXDc"/>
    <property type="match status" value="1"/>
</dbReference>
<dbReference type="GO" id="GO:0003677">
    <property type="term" value="F:DNA binding"/>
    <property type="evidence" value="ECO:0007669"/>
    <property type="project" value="InterPro"/>
</dbReference>
<dbReference type="InterPro" id="IPR014001">
    <property type="entry name" value="Helicase_ATP-bd"/>
</dbReference>
<organism evidence="2 3">
    <name type="scientific">Desmophyllum pertusum</name>
    <dbReference type="NCBI Taxonomy" id="174260"/>
    <lineage>
        <taxon>Eukaryota</taxon>
        <taxon>Metazoa</taxon>
        <taxon>Cnidaria</taxon>
        <taxon>Anthozoa</taxon>
        <taxon>Hexacorallia</taxon>
        <taxon>Scleractinia</taxon>
        <taxon>Caryophylliina</taxon>
        <taxon>Caryophylliidae</taxon>
        <taxon>Desmophyllum</taxon>
    </lineage>
</organism>
<name>A0A9X0CV78_9CNID</name>
<dbReference type="GO" id="GO:0016787">
    <property type="term" value="F:hydrolase activity"/>
    <property type="evidence" value="ECO:0007669"/>
    <property type="project" value="InterPro"/>
</dbReference>
<accession>A0A9X0CV78</accession>
<evidence type="ECO:0000313" key="2">
    <source>
        <dbReference type="EMBL" id="KAJ7375508.1"/>
    </source>
</evidence>
<feature type="domain" description="Helicase ATP-binding" evidence="1">
    <location>
        <begin position="42"/>
        <end position="223"/>
    </location>
</feature>
<dbReference type="GO" id="GO:0005524">
    <property type="term" value="F:ATP binding"/>
    <property type="evidence" value="ECO:0007669"/>
    <property type="project" value="InterPro"/>
</dbReference>
<dbReference type="Pfam" id="PF04851">
    <property type="entry name" value="ResIII"/>
    <property type="match status" value="1"/>
</dbReference>
<dbReference type="SUPFAM" id="SSF52540">
    <property type="entry name" value="P-loop containing nucleoside triphosphate hydrolases"/>
    <property type="match status" value="1"/>
</dbReference>
<keyword evidence="3" id="KW-1185">Reference proteome</keyword>
<dbReference type="PROSITE" id="PS51192">
    <property type="entry name" value="HELICASE_ATP_BIND_1"/>
    <property type="match status" value="1"/>
</dbReference>
<proteinExistence type="predicted"/>
<dbReference type="PANTHER" id="PTHR47396:SF1">
    <property type="entry name" value="ATP-DEPENDENT HELICASE IRC3-RELATED"/>
    <property type="match status" value="1"/>
</dbReference>
<dbReference type="InterPro" id="IPR027417">
    <property type="entry name" value="P-loop_NTPase"/>
</dbReference>
<dbReference type="Proteomes" id="UP001163046">
    <property type="component" value="Unassembled WGS sequence"/>
</dbReference>
<dbReference type="OrthoDB" id="16911at2759"/>
<protein>
    <recommendedName>
        <fullName evidence="1">Helicase ATP-binding domain-containing protein</fullName>
    </recommendedName>
</protein>
<dbReference type="AlphaFoldDB" id="A0A9X0CV78"/>
<sequence length="435" mass="49386">MDFPEPLPTFNLYSYAVEYFSQEKLLPPQSEALRKLQGFFDTWEAGRISIGLISMPTGSGKTGIISCLPYFLGKRGLNPPPAPRAPPYGEPLHRFDKPVLIIAPDLAIASQLERRLTVSADGPGENFLLRRKIIQDENRRALPQGVKIEDTKHVQNPEFLRNKDIVIANAQKFLKNNWEDALPDDIFKLVIVDEAHHHPATTWRRIVQKFKNHAMVAFFTATPFRGDGKPVLDDKEGKLVYHLRLKEARETRIIRTINWVQLGTGATDLWSICRLILEKVKSIQETKDEEHPLPGNIPHMAIAIAKDIDHAKEVASIWNDIWGSPGSAVTHHSKLPKKTKKKNMEKILSNQVKLVVVVAMLLEGFDHPPISIAAIMTRIGSPVKFSQFVGRAQRLVRDQEESESQHILADIVTGSLFNQRKNYKAYEKEEWIEDM</sequence>
<dbReference type="PANTHER" id="PTHR47396">
    <property type="entry name" value="TYPE I RESTRICTION ENZYME ECOKI R PROTEIN"/>
    <property type="match status" value="1"/>
</dbReference>
<dbReference type="EMBL" id="MU826826">
    <property type="protein sequence ID" value="KAJ7375508.1"/>
    <property type="molecule type" value="Genomic_DNA"/>
</dbReference>
<comment type="caution">
    <text evidence="2">The sequence shown here is derived from an EMBL/GenBank/DDBJ whole genome shotgun (WGS) entry which is preliminary data.</text>
</comment>
<gene>
    <name evidence="2" type="ORF">OS493_002283</name>
</gene>
<dbReference type="InterPro" id="IPR050742">
    <property type="entry name" value="Helicase_Restrict-Modif_Enz"/>
</dbReference>
<reference evidence="2" key="1">
    <citation type="submission" date="2023-01" db="EMBL/GenBank/DDBJ databases">
        <title>Genome assembly of the deep-sea coral Lophelia pertusa.</title>
        <authorList>
            <person name="Herrera S."/>
            <person name="Cordes E."/>
        </authorList>
    </citation>
    <scope>NUCLEOTIDE SEQUENCE</scope>
    <source>
        <strain evidence="2">USNM1676648</strain>
        <tissue evidence="2">Polyp</tissue>
    </source>
</reference>
<dbReference type="Gene3D" id="3.40.50.300">
    <property type="entry name" value="P-loop containing nucleotide triphosphate hydrolases"/>
    <property type="match status" value="2"/>
</dbReference>